<dbReference type="EMBL" id="LT629759">
    <property type="protein sequence ID" value="SDR79706.1"/>
    <property type="molecule type" value="Genomic_DNA"/>
</dbReference>
<gene>
    <name evidence="1" type="ORF">SAMN04489857_1207</name>
</gene>
<organism evidence="1 2">
    <name type="scientific">Parafannyhessea umbonata</name>
    <dbReference type="NCBI Taxonomy" id="604330"/>
    <lineage>
        <taxon>Bacteria</taxon>
        <taxon>Bacillati</taxon>
        <taxon>Actinomycetota</taxon>
        <taxon>Coriobacteriia</taxon>
        <taxon>Coriobacteriales</taxon>
        <taxon>Atopobiaceae</taxon>
        <taxon>Parafannyhessea</taxon>
    </lineage>
</organism>
<evidence type="ECO:0000313" key="1">
    <source>
        <dbReference type="EMBL" id="SDR79706.1"/>
    </source>
</evidence>
<dbReference type="RefSeq" id="WP_090862543.1">
    <property type="nucleotide sequence ID" value="NZ_LT629759.1"/>
</dbReference>
<dbReference type="OrthoDB" id="9929896at2"/>
<protein>
    <submittedName>
        <fullName evidence="1">Uncharacterized protein</fullName>
    </submittedName>
</protein>
<dbReference type="GeneID" id="78500560"/>
<dbReference type="AlphaFoldDB" id="A0A1H1LYR7"/>
<name>A0A1H1LYR7_9ACTN</name>
<proteinExistence type="predicted"/>
<reference evidence="2" key="1">
    <citation type="submission" date="2016-10" db="EMBL/GenBank/DDBJ databases">
        <authorList>
            <person name="Varghese N."/>
            <person name="Submissions S."/>
        </authorList>
    </citation>
    <scope>NUCLEOTIDE SEQUENCE [LARGE SCALE GENOMIC DNA]</scope>
    <source>
        <strain evidence="2">DSM 22620</strain>
    </source>
</reference>
<dbReference type="Proteomes" id="UP000199480">
    <property type="component" value="Chromosome I"/>
</dbReference>
<sequence length="145" mass="15877">MRITVWYEDGGLEEFDTTALTTAGALGAPDAMTDVAVRLVEGDGMWAELSWYDSASIGGGDEQLAPRRAGCRAHLLSEGELARVRSCDVDGARWLTRVGPDLVDERRLSELLALLYEPPVEGMSLARRSVWLLGHLCLIASYLRV</sequence>
<accession>A0A1H1LYR7</accession>
<evidence type="ECO:0000313" key="2">
    <source>
        <dbReference type="Proteomes" id="UP000199480"/>
    </source>
</evidence>